<dbReference type="GO" id="GO:0016787">
    <property type="term" value="F:hydrolase activity"/>
    <property type="evidence" value="ECO:0007669"/>
    <property type="project" value="InterPro"/>
</dbReference>
<dbReference type="OrthoDB" id="9771666at2"/>
<protein>
    <submittedName>
        <fullName evidence="2">Carboxymethylenebutenolidase</fullName>
    </submittedName>
</protein>
<dbReference type="PANTHER" id="PTHR46623:SF6">
    <property type="entry name" value="ALPHA_BETA-HYDROLASES SUPERFAMILY PROTEIN"/>
    <property type="match status" value="1"/>
</dbReference>
<organism evidence="2 3">
    <name type="scientific">Acetobacter aceti</name>
    <dbReference type="NCBI Taxonomy" id="435"/>
    <lineage>
        <taxon>Bacteria</taxon>
        <taxon>Pseudomonadati</taxon>
        <taxon>Pseudomonadota</taxon>
        <taxon>Alphaproteobacteria</taxon>
        <taxon>Acetobacterales</taxon>
        <taxon>Acetobacteraceae</taxon>
        <taxon>Acetobacter</taxon>
        <taxon>Acetobacter subgen. Acetobacter</taxon>
    </lineage>
</organism>
<gene>
    <name evidence="2" type="ORF">A0U92_05045</name>
</gene>
<dbReference type="InterPro" id="IPR002925">
    <property type="entry name" value="Dienelactn_hydro"/>
</dbReference>
<sequence length="226" mass="24840">MSSTITLTAADGHEFSAWQAGAQDAPYALIVVQEIFGVNHNIRNVADEFAAAGFTVLAPAVFDRVQRNVELGYSPEDVKEGLKLRSEIPLSDTLADLQACAKHFRHHAPHRKVGIIGYCWGGTLAWDAATHTHDLAAAVSWYGGGIAAHRDATPHCPVQLHFGVEDTSIPHQDVKTIRETHPEVELYVYDDAGHGFGNRDRSSFNADANHLAWKRSVEFLKARLHT</sequence>
<dbReference type="Pfam" id="PF01738">
    <property type="entry name" value="DLH"/>
    <property type="match status" value="1"/>
</dbReference>
<dbReference type="RefSeq" id="WP_077812287.1">
    <property type="nucleotide sequence ID" value="NZ_CP014692.1"/>
</dbReference>
<name>A0A1U9KEL5_ACEAC</name>
<accession>A0A1U9KEL5</accession>
<dbReference type="EMBL" id="CP014692">
    <property type="protein sequence ID" value="AQS84245.1"/>
    <property type="molecule type" value="Genomic_DNA"/>
</dbReference>
<dbReference type="AlphaFoldDB" id="A0A1U9KEL5"/>
<dbReference type="InterPro" id="IPR029058">
    <property type="entry name" value="AB_hydrolase_fold"/>
</dbReference>
<proteinExistence type="predicted"/>
<dbReference type="PANTHER" id="PTHR46623">
    <property type="entry name" value="CARBOXYMETHYLENEBUTENOLIDASE-RELATED"/>
    <property type="match status" value="1"/>
</dbReference>
<feature type="domain" description="Dienelactone hydrolase" evidence="1">
    <location>
        <begin position="23"/>
        <end position="222"/>
    </location>
</feature>
<evidence type="ECO:0000313" key="3">
    <source>
        <dbReference type="Proteomes" id="UP000188937"/>
    </source>
</evidence>
<dbReference type="KEGG" id="aace:A0U92_05045"/>
<dbReference type="InterPro" id="IPR051049">
    <property type="entry name" value="Dienelactone_hydrolase-like"/>
</dbReference>
<evidence type="ECO:0000313" key="2">
    <source>
        <dbReference type="EMBL" id="AQS84245.1"/>
    </source>
</evidence>
<dbReference type="SUPFAM" id="SSF53474">
    <property type="entry name" value="alpha/beta-Hydrolases"/>
    <property type="match status" value="1"/>
</dbReference>
<keyword evidence="3" id="KW-1185">Reference proteome</keyword>
<reference evidence="2 3" key="1">
    <citation type="submission" date="2016-03" db="EMBL/GenBank/DDBJ databases">
        <title>Acetic acid bacteria sequencing.</title>
        <authorList>
            <person name="Brandt J."/>
            <person name="Jakob F."/>
            <person name="Vogel R.F."/>
        </authorList>
    </citation>
    <scope>NUCLEOTIDE SEQUENCE [LARGE SCALE GENOMIC DNA]</scope>
    <source>
        <strain evidence="2 3">TMW2.1153</strain>
    </source>
</reference>
<dbReference type="Gene3D" id="3.40.50.1820">
    <property type="entry name" value="alpha/beta hydrolase"/>
    <property type="match status" value="1"/>
</dbReference>
<dbReference type="eggNOG" id="COG0412">
    <property type="taxonomic scope" value="Bacteria"/>
</dbReference>
<dbReference type="STRING" id="435.A0U92_05045"/>
<dbReference type="Proteomes" id="UP000188937">
    <property type="component" value="Chromosome"/>
</dbReference>
<evidence type="ECO:0000259" key="1">
    <source>
        <dbReference type="Pfam" id="PF01738"/>
    </source>
</evidence>